<dbReference type="GeneID" id="107070550"/>
<keyword evidence="1" id="KW-1185">Reference proteome</keyword>
<reference evidence="2" key="1">
    <citation type="submission" date="2025-08" db="UniProtKB">
        <authorList>
            <consortium name="RefSeq"/>
        </authorList>
    </citation>
    <scope>IDENTIFICATION</scope>
    <source>
        <tissue evidence="2">Whole body</tissue>
    </source>
</reference>
<organism evidence="1 2">
    <name type="scientific">Polistes dominula</name>
    <name type="common">European paper wasp</name>
    <name type="synonym">Vespa dominula</name>
    <dbReference type="NCBI Taxonomy" id="743375"/>
    <lineage>
        <taxon>Eukaryota</taxon>
        <taxon>Metazoa</taxon>
        <taxon>Ecdysozoa</taxon>
        <taxon>Arthropoda</taxon>
        <taxon>Hexapoda</taxon>
        <taxon>Insecta</taxon>
        <taxon>Pterygota</taxon>
        <taxon>Neoptera</taxon>
        <taxon>Endopterygota</taxon>
        <taxon>Hymenoptera</taxon>
        <taxon>Apocrita</taxon>
        <taxon>Aculeata</taxon>
        <taxon>Vespoidea</taxon>
        <taxon>Vespidae</taxon>
        <taxon>Polistinae</taxon>
        <taxon>Polistini</taxon>
        <taxon>Polistes</taxon>
    </lineage>
</organism>
<dbReference type="Proteomes" id="UP000694924">
    <property type="component" value="Unplaced"/>
</dbReference>
<sequence length="126" mass="14792">MRNIFTSLHDSFCTFQTTTCKNLYFSAHKILESVVFSPPHVRLCTFKPTTCKTQYFSDHHMQDCIFQAITCKTVFFRLSHARLYFSGYHMQDCIFQTFYRGILHTIGLDWKNIKLPSCLMVLSKVS</sequence>
<proteinExistence type="predicted"/>
<dbReference type="RefSeq" id="XP_015184342.1">
    <property type="nucleotide sequence ID" value="XM_015328856.1"/>
</dbReference>
<accession>A0ABM1IVV5</accession>
<protein>
    <submittedName>
        <fullName evidence="2">Uncharacterized protein LOC107070550</fullName>
    </submittedName>
</protein>
<evidence type="ECO:0000313" key="1">
    <source>
        <dbReference type="Proteomes" id="UP000694924"/>
    </source>
</evidence>
<evidence type="ECO:0000313" key="2">
    <source>
        <dbReference type="RefSeq" id="XP_015184342.1"/>
    </source>
</evidence>
<gene>
    <name evidence="2" type="primary">LOC107070550</name>
</gene>
<name>A0ABM1IVV5_POLDO</name>